<dbReference type="CDD" id="cd01949">
    <property type="entry name" value="GGDEF"/>
    <property type="match status" value="1"/>
</dbReference>
<dbReference type="InterPro" id="IPR050469">
    <property type="entry name" value="Diguanylate_Cyclase"/>
</dbReference>
<keyword evidence="4" id="KW-0472">Membrane</keyword>
<keyword evidence="4" id="KW-1133">Transmembrane helix</keyword>
<feature type="transmembrane region" description="Helical" evidence="4">
    <location>
        <begin position="117"/>
        <end position="138"/>
    </location>
</feature>
<dbReference type="Proteomes" id="UP000057158">
    <property type="component" value="Chromosome"/>
</dbReference>
<dbReference type="Pfam" id="PF00990">
    <property type="entry name" value="GGDEF"/>
    <property type="match status" value="2"/>
</dbReference>
<feature type="transmembrane region" description="Helical" evidence="4">
    <location>
        <begin position="36"/>
        <end position="56"/>
    </location>
</feature>
<dbReference type="SUPFAM" id="SSF55073">
    <property type="entry name" value="Nucleotide cyclase"/>
    <property type="match status" value="1"/>
</dbReference>
<evidence type="ECO:0000256" key="3">
    <source>
        <dbReference type="SAM" id="MobiDB-lite"/>
    </source>
</evidence>
<sequence length="399" mass="42890">MRFFLSRLIYPFLLPNGLLFAAAVLGLSVAPQFPPLAPYLSVFPAAVLGVGLILGWRFNSTRLIFALLLLAMADALLGLRGAAAPFVHNALACALPLNLLGVALLAERGLVNRRGALVLGVLLTQLAAGAWLAARPMIRATAWLESDFVHLPFLDRLPLAQPALAAFALALLVLAFRFYRNPAPLEGGFLWALLAMPIALTSVPSPTLHLAAAGFILVVGVIENSHAMAYRDDLTGLPGRRALNEALARLGSRYTLAMVDIDHFKKFNDKHGHDVGDQVLRMVAGRLAAVTGGGKAFRYGGEEFSVIFPRKAVEEALPHLEALREAVAGARFHHRGKDRPKKKPARPRPSPPREKTLSVTISIGAAEKTGQRGASSQVLKAADQALYRAKKAGRNQVCD</sequence>
<accession>A0A0M4D418</accession>
<evidence type="ECO:0000256" key="2">
    <source>
        <dbReference type="ARBA" id="ARBA00034247"/>
    </source>
</evidence>
<keyword evidence="7" id="KW-1185">Reference proteome</keyword>
<dbReference type="AlphaFoldDB" id="A0A0M4D418"/>
<feature type="region of interest" description="Disordered" evidence="3">
    <location>
        <begin position="329"/>
        <end position="359"/>
    </location>
</feature>
<feature type="transmembrane region" description="Helical" evidence="4">
    <location>
        <begin position="86"/>
        <end position="105"/>
    </location>
</feature>
<reference evidence="6 7" key="1">
    <citation type="submission" date="2015-07" db="EMBL/GenBank/DDBJ databases">
        <title>Isolation and Genomic Characterization of a Novel Halophilic Metal-Reducing Deltaproteobacterium from the Deep Subsurface.</title>
        <authorList>
            <person name="Badalamenti J.P."/>
            <person name="Summers Z.M."/>
            <person name="Gralnick J.A."/>
            <person name="Bond D.R."/>
        </authorList>
    </citation>
    <scope>NUCLEOTIDE SEQUENCE [LARGE SCALE GENOMIC DNA]</scope>
    <source>
        <strain evidence="6 7">WTL</strain>
    </source>
</reference>
<evidence type="ECO:0000256" key="4">
    <source>
        <dbReference type="SAM" id="Phobius"/>
    </source>
</evidence>
<dbReference type="EC" id="2.7.7.65" evidence="1"/>
<dbReference type="InterPro" id="IPR029787">
    <property type="entry name" value="Nucleotide_cyclase"/>
</dbReference>
<feature type="transmembrane region" description="Helical" evidence="4">
    <location>
        <begin position="63"/>
        <end position="80"/>
    </location>
</feature>
<dbReference type="STRING" id="1603606.DSOUD_2585"/>
<dbReference type="PROSITE" id="PS50887">
    <property type="entry name" value="GGDEF"/>
    <property type="match status" value="1"/>
</dbReference>
<dbReference type="GO" id="GO:1902201">
    <property type="term" value="P:negative regulation of bacterial-type flagellum-dependent cell motility"/>
    <property type="evidence" value="ECO:0007669"/>
    <property type="project" value="TreeGrafter"/>
</dbReference>
<protein>
    <recommendedName>
        <fullName evidence="1">diguanylate cyclase</fullName>
        <ecNumber evidence="1">2.7.7.65</ecNumber>
    </recommendedName>
</protein>
<dbReference type="NCBIfam" id="TIGR00254">
    <property type="entry name" value="GGDEF"/>
    <property type="match status" value="1"/>
</dbReference>
<keyword evidence="4" id="KW-0812">Transmembrane</keyword>
<evidence type="ECO:0000259" key="5">
    <source>
        <dbReference type="PROSITE" id="PS50887"/>
    </source>
</evidence>
<feature type="transmembrane region" description="Helical" evidence="4">
    <location>
        <begin position="12"/>
        <end position="30"/>
    </location>
</feature>
<dbReference type="GO" id="GO:0052621">
    <property type="term" value="F:diguanylate cyclase activity"/>
    <property type="evidence" value="ECO:0007669"/>
    <property type="project" value="UniProtKB-EC"/>
</dbReference>
<evidence type="ECO:0000313" key="7">
    <source>
        <dbReference type="Proteomes" id="UP000057158"/>
    </source>
</evidence>
<dbReference type="InterPro" id="IPR000160">
    <property type="entry name" value="GGDEF_dom"/>
</dbReference>
<dbReference type="PANTHER" id="PTHR45138">
    <property type="entry name" value="REGULATORY COMPONENTS OF SENSORY TRANSDUCTION SYSTEM"/>
    <property type="match status" value="1"/>
</dbReference>
<feature type="compositionally biased region" description="Basic residues" evidence="3">
    <location>
        <begin position="331"/>
        <end position="346"/>
    </location>
</feature>
<name>A0A0M4D418_9BACT</name>
<dbReference type="GO" id="GO:0043709">
    <property type="term" value="P:cell adhesion involved in single-species biofilm formation"/>
    <property type="evidence" value="ECO:0007669"/>
    <property type="project" value="TreeGrafter"/>
</dbReference>
<gene>
    <name evidence="6" type="ORF">DSOUD_2585</name>
</gene>
<dbReference type="PANTHER" id="PTHR45138:SF9">
    <property type="entry name" value="DIGUANYLATE CYCLASE DGCM-RELATED"/>
    <property type="match status" value="1"/>
</dbReference>
<organism evidence="6 7">
    <name type="scientific">Desulfuromonas soudanensis</name>
    <dbReference type="NCBI Taxonomy" id="1603606"/>
    <lineage>
        <taxon>Bacteria</taxon>
        <taxon>Pseudomonadati</taxon>
        <taxon>Thermodesulfobacteriota</taxon>
        <taxon>Desulfuromonadia</taxon>
        <taxon>Desulfuromonadales</taxon>
        <taxon>Desulfuromonadaceae</taxon>
        <taxon>Desulfuromonas</taxon>
    </lineage>
</organism>
<dbReference type="InterPro" id="IPR043128">
    <property type="entry name" value="Rev_trsase/Diguanyl_cyclase"/>
</dbReference>
<dbReference type="EMBL" id="CP010802">
    <property type="protein sequence ID" value="ALC17338.1"/>
    <property type="molecule type" value="Genomic_DNA"/>
</dbReference>
<feature type="transmembrane region" description="Helical" evidence="4">
    <location>
        <begin position="158"/>
        <end position="176"/>
    </location>
</feature>
<evidence type="ECO:0000256" key="1">
    <source>
        <dbReference type="ARBA" id="ARBA00012528"/>
    </source>
</evidence>
<dbReference type="GO" id="GO:0005886">
    <property type="term" value="C:plasma membrane"/>
    <property type="evidence" value="ECO:0007669"/>
    <property type="project" value="TreeGrafter"/>
</dbReference>
<dbReference type="RefSeq" id="WP_053551353.1">
    <property type="nucleotide sequence ID" value="NZ_CP010802.1"/>
</dbReference>
<dbReference type="KEGG" id="des:DSOUD_2585"/>
<comment type="catalytic activity">
    <reaction evidence="2">
        <text>2 GTP = 3',3'-c-di-GMP + 2 diphosphate</text>
        <dbReference type="Rhea" id="RHEA:24898"/>
        <dbReference type="ChEBI" id="CHEBI:33019"/>
        <dbReference type="ChEBI" id="CHEBI:37565"/>
        <dbReference type="ChEBI" id="CHEBI:58805"/>
        <dbReference type="EC" id="2.7.7.65"/>
    </reaction>
</comment>
<dbReference type="Gene3D" id="3.30.70.270">
    <property type="match status" value="1"/>
</dbReference>
<dbReference type="SMART" id="SM00267">
    <property type="entry name" value="GGDEF"/>
    <property type="match status" value="1"/>
</dbReference>
<proteinExistence type="predicted"/>
<dbReference type="PATRIC" id="fig|1603606.3.peg.2803"/>
<evidence type="ECO:0000313" key="6">
    <source>
        <dbReference type="EMBL" id="ALC17338.1"/>
    </source>
</evidence>
<feature type="transmembrane region" description="Helical" evidence="4">
    <location>
        <begin position="183"/>
        <end position="200"/>
    </location>
</feature>
<dbReference type="OrthoDB" id="7323245at2"/>
<feature type="domain" description="GGDEF" evidence="5">
    <location>
        <begin position="252"/>
        <end position="399"/>
    </location>
</feature>